<dbReference type="EMBL" id="LAZR01039042">
    <property type="protein sequence ID" value="KKL17987.1"/>
    <property type="molecule type" value="Genomic_DNA"/>
</dbReference>
<sequence length="192" mass="20755">MEAFNNSTYIQDRMDVQHTPLYDTITIAAGSAVNSLTSALFTNVGASSNKTLAQTNLSQSQKLPAPEAFSIFAFRTRWSEDILLADLLSILDGFTLEFFLGQKNYQRAPLWYFAAGGGISGFTTRTSASVYNNGLPSREAIHKLAIPIVIENQMTFFAQLQGTAFTLAASADGGTGLNLILLLDGLFARGVQ</sequence>
<protein>
    <submittedName>
        <fullName evidence="1">Uncharacterized protein</fullName>
    </submittedName>
</protein>
<evidence type="ECO:0000313" key="1">
    <source>
        <dbReference type="EMBL" id="KKL17987.1"/>
    </source>
</evidence>
<reference evidence="1" key="1">
    <citation type="journal article" date="2015" name="Nature">
        <title>Complex archaea that bridge the gap between prokaryotes and eukaryotes.</title>
        <authorList>
            <person name="Spang A."/>
            <person name="Saw J.H."/>
            <person name="Jorgensen S.L."/>
            <person name="Zaremba-Niedzwiedzka K."/>
            <person name="Martijn J."/>
            <person name="Lind A.E."/>
            <person name="van Eijk R."/>
            <person name="Schleper C."/>
            <person name="Guy L."/>
            <person name="Ettema T.J."/>
        </authorList>
    </citation>
    <scope>NUCLEOTIDE SEQUENCE</scope>
</reference>
<name>A0A0F9BVK7_9ZZZZ</name>
<gene>
    <name evidence="1" type="ORF">LCGC14_2480050</name>
</gene>
<accession>A0A0F9BVK7</accession>
<dbReference type="AlphaFoldDB" id="A0A0F9BVK7"/>
<proteinExistence type="predicted"/>
<organism evidence="1">
    <name type="scientific">marine sediment metagenome</name>
    <dbReference type="NCBI Taxonomy" id="412755"/>
    <lineage>
        <taxon>unclassified sequences</taxon>
        <taxon>metagenomes</taxon>
        <taxon>ecological metagenomes</taxon>
    </lineage>
</organism>
<comment type="caution">
    <text evidence="1">The sequence shown here is derived from an EMBL/GenBank/DDBJ whole genome shotgun (WGS) entry which is preliminary data.</text>
</comment>